<evidence type="ECO:0000256" key="5">
    <source>
        <dbReference type="ARBA" id="ARBA00022989"/>
    </source>
</evidence>
<dbReference type="OrthoDB" id="346004at2"/>
<comment type="caution">
    <text evidence="8">The sequence shown here is derived from an EMBL/GenBank/DDBJ whole genome shotgun (WGS) entry which is preliminary data.</text>
</comment>
<sequence length="162" mass="17339">MNKLIATNKNNWTALIARLALGVTLFPHGAQKLLGWFGGYGFTGTMGFLTGQAHLPYMVALLVILIESVGAVLLIAGLFTRLAAFGVIVNFIGVVATSIINNGFFMNWYMEPNKGEGLEYFILLFGLAFVSLIAGGGKWSIDAAFASSSVKKETSSYAYQAA</sequence>
<reference evidence="8 9" key="1">
    <citation type="submission" date="2019-05" db="EMBL/GenBank/DDBJ databases">
        <title>Panacibacter sp. strain 17mud1-8 Genome sequencing and assembly.</title>
        <authorList>
            <person name="Chhetri G."/>
        </authorList>
    </citation>
    <scope>NUCLEOTIDE SEQUENCE [LARGE SCALE GENOMIC DNA]</scope>
    <source>
        <strain evidence="8 9">17mud1-8</strain>
    </source>
</reference>
<comment type="subcellular location">
    <subcellularLocation>
        <location evidence="1">Cell membrane</location>
        <topology evidence="1">Multi-pass membrane protein</topology>
    </subcellularLocation>
</comment>
<evidence type="ECO:0000256" key="3">
    <source>
        <dbReference type="ARBA" id="ARBA00022475"/>
    </source>
</evidence>
<evidence type="ECO:0000256" key="1">
    <source>
        <dbReference type="ARBA" id="ARBA00004651"/>
    </source>
</evidence>
<dbReference type="Pfam" id="PF07681">
    <property type="entry name" value="DoxX"/>
    <property type="match status" value="1"/>
</dbReference>
<dbReference type="InterPro" id="IPR051907">
    <property type="entry name" value="DoxX-like_oxidoreductase"/>
</dbReference>
<dbReference type="AlphaFoldDB" id="A0A4U3KZB1"/>
<evidence type="ECO:0000256" key="7">
    <source>
        <dbReference type="SAM" id="Phobius"/>
    </source>
</evidence>
<keyword evidence="9" id="KW-1185">Reference proteome</keyword>
<keyword evidence="6 7" id="KW-0472">Membrane</keyword>
<feature type="transmembrane region" description="Helical" evidence="7">
    <location>
        <begin position="54"/>
        <end position="75"/>
    </location>
</feature>
<dbReference type="Proteomes" id="UP000305848">
    <property type="component" value="Unassembled WGS sequence"/>
</dbReference>
<keyword evidence="3" id="KW-1003">Cell membrane</keyword>
<feature type="transmembrane region" description="Helical" evidence="7">
    <location>
        <begin position="82"/>
        <end position="100"/>
    </location>
</feature>
<accession>A0A4U3KZB1</accession>
<gene>
    <name evidence="8" type="ORF">FC093_12370</name>
</gene>
<evidence type="ECO:0000313" key="8">
    <source>
        <dbReference type="EMBL" id="TKK68005.1"/>
    </source>
</evidence>
<keyword evidence="4 7" id="KW-0812">Transmembrane</keyword>
<keyword evidence="5 7" id="KW-1133">Transmembrane helix</keyword>
<proteinExistence type="inferred from homology"/>
<evidence type="ECO:0000256" key="4">
    <source>
        <dbReference type="ARBA" id="ARBA00022692"/>
    </source>
</evidence>
<dbReference type="PANTHER" id="PTHR33452">
    <property type="entry name" value="OXIDOREDUCTASE CATD-RELATED"/>
    <property type="match status" value="1"/>
</dbReference>
<dbReference type="RefSeq" id="WP_137262108.1">
    <property type="nucleotide sequence ID" value="NZ_SZQL01000009.1"/>
</dbReference>
<dbReference type="GO" id="GO:0005886">
    <property type="term" value="C:plasma membrane"/>
    <property type="evidence" value="ECO:0007669"/>
    <property type="project" value="UniProtKB-SubCell"/>
</dbReference>
<evidence type="ECO:0000256" key="2">
    <source>
        <dbReference type="ARBA" id="ARBA00006679"/>
    </source>
</evidence>
<organism evidence="8 9">
    <name type="scientific">Ilyomonas limi</name>
    <dbReference type="NCBI Taxonomy" id="2575867"/>
    <lineage>
        <taxon>Bacteria</taxon>
        <taxon>Pseudomonadati</taxon>
        <taxon>Bacteroidota</taxon>
        <taxon>Chitinophagia</taxon>
        <taxon>Chitinophagales</taxon>
        <taxon>Chitinophagaceae</taxon>
        <taxon>Ilyomonas</taxon>
    </lineage>
</organism>
<dbReference type="PANTHER" id="PTHR33452:SF1">
    <property type="entry name" value="INNER MEMBRANE PROTEIN YPHA-RELATED"/>
    <property type="match status" value="1"/>
</dbReference>
<dbReference type="EMBL" id="SZQL01000009">
    <property type="protein sequence ID" value="TKK68005.1"/>
    <property type="molecule type" value="Genomic_DNA"/>
</dbReference>
<evidence type="ECO:0000313" key="9">
    <source>
        <dbReference type="Proteomes" id="UP000305848"/>
    </source>
</evidence>
<evidence type="ECO:0000256" key="6">
    <source>
        <dbReference type="ARBA" id="ARBA00023136"/>
    </source>
</evidence>
<comment type="similarity">
    <text evidence="2">Belongs to the DoxX family.</text>
</comment>
<name>A0A4U3KZB1_9BACT</name>
<feature type="transmembrane region" description="Helical" evidence="7">
    <location>
        <begin position="120"/>
        <end position="141"/>
    </location>
</feature>
<dbReference type="InterPro" id="IPR032808">
    <property type="entry name" value="DoxX"/>
</dbReference>
<protein>
    <submittedName>
        <fullName evidence="8">DoxX family protein</fullName>
    </submittedName>
</protein>